<reference evidence="2" key="3">
    <citation type="submission" date="2020-12" db="UniProtKB">
        <authorList>
            <consortium name="EnsemblPlants"/>
        </authorList>
    </citation>
    <scope>IDENTIFICATION</scope>
</reference>
<feature type="region of interest" description="Disordered" evidence="1">
    <location>
        <begin position="91"/>
        <end position="133"/>
    </location>
</feature>
<sequence length="133" mass="14880">MGAASKAAKVPPLFQRRRRKQNPLFPWLSALAPCESGILKAGAGSSERGERHGRARPSEDCLGQALWRRGLIVASLLSVCRWCLVWHFPPTLPGQSKKTTTTKKMKEDEDENEEAEKKSLHGRIIPFMDSCRP</sequence>
<keyword evidence="3" id="KW-1185">Reference proteome</keyword>
<accession>A0A7I3ZQX0</accession>
<dbReference type="Gramene" id="Pp3c5_17080V3.2">
    <property type="protein sequence ID" value="PAC:32953787.CDS.1"/>
    <property type="gene ID" value="Pp3c5_17080"/>
</dbReference>
<reference evidence="2 3" key="2">
    <citation type="journal article" date="2018" name="Plant J.">
        <title>The Physcomitrella patens chromosome-scale assembly reveals moss genome structure and evolution.</title>
        <authorList>
            <person name="Lang D."/>
            <person name="Ullrich K.K."/>
            <person name="Murat F."/>
            <person name="Fuchs J."/>
            <person name="Jenkins J."/>
            <person name="Haas F.B."/>
            <person name="Piednoel M."/>
            <person name="Gundlach H."/>
            <person name="Van Bel M."/>
            <person name="Meyberg R."/>
            <person name="Vives C."/>
            <person name="Morata J."/>
            <person name="Symeonidi A."/>
            <person name="Hiss M."/>
            <person name="Muchero W."/>
            <person name="Kamisugi Y."/>
            <person name="Saleh O."/>
            <person name="Blanc G."/>
            <person name="Decker E.L."/>
            <person name="van Gessel N."/>
            <person name="Grimwood J."/>
            <person name="Hayes R.D."/>
            <person name="Graham S.W."/>
            <person name="Gunter L.E."/>
            <person name="McDaniel S.F."/>
            <person name="Hoernstein S.N.W."/>
            <person name="Larsson A."/>
            <person name="Li F.W."/>
            <person name="Perroud P.F."/>
            <person name="Phillips J."/>
            <person name="Ranjan P."/>
            <person name="Rokshar D.S."/>
            <person name="Rothfels C.J."/>
            <person name="Schneider L."/>
            <person name="Shu S."/>
            <person name="Stevenson D.W."/>
            <person name="Thummler F."/>
            <person name="Tillich M."/>
            <person name="Villarreal Aguilar J.C."/>
            <person name="Widiez T."/>
            <person name="Wong G.K."/>
            <person name="Wymore A."/>
            <person name="Zhang Y."/>
            <person name="Zimmer A.D."/>
            <person name="Quatrano R.S."/>
            <person name="Mayer K.F.X."/>
            <person name="Goodstein D."/>
            <person name="Casacuberta J.M."/>
            <person name="Vandepoele K."/>
            <person name="Reski R."/>
            <person name="Cuming A.C."/>
            <person name="Tuskan G.A."/>
            <person name="Maumus F."/>
            <person name="Salse J."/>
            <person name="Schmutz J."/>
            <person name="Rensing S.A."/>
        </authorList>
    </citation>
    <scope>NUCLEOTIDE SEQUENCE [LARGE SCALE GENOMIC DNA]</scope>
    <source>
        <strain evidence="2 3">cv. Gransden 2004</strain>
    </source>
</reference>
<dbReference type="EnsemblPlants" id="Pp3c5_17080V3.2">
    <property type="protein sequence ID" value="PAC:32953787.CDS.1"/>
    <property type="gene ID" value="Pp3c5_17080"/>
</dbReference>
<evidence type="ECO:0000256" key="1">
    <source>
        <dbReference type="SAM" id="MobiDB-lite"/>
    </source>
</evidence>
<organism evidence="2 3">
    <name type="scientific">Physcomitrium patens</name>
    <name type="common">Spreading-leaved earth moss</name>
    <name type="synonym">Physcomitrella patens</name>
    <dbReference type="NCBI Taxonomy" id="3218"/>
    <lineage>
        <taxon>Eukaryota</taxon>
        <taxon>Viridiplantae</taxon>
        <taxon>Streptophyta</taxon>
        <taxon>Embryophyta</taxon>
        <taxon>Bryophyta</taxon>
        <taxon>Bryophytina</taxon>
        <taxon>Bryopsida</taxon>
        <taxon>Funariidae</taxon>
        <taxon>Funariales</taxon>
        <taxon>Funariaceae</taxon>
        <taxon>Physcomitrium</taxon>
    </lineage>
</organism>
<dbReference type="AlphaFoldDB" id="A0A7I3ZQX0"/>
<protein>
    <submittedName>
        <fullName evidence="2">Uncharacterized protein</fullName>
    </submittedName>
</protein>
<reference evidence="2 3" key="1">
    <citation type="journal article" date="2008" name="Science">
        <title>The Physcomitrella genome reveals evolutionary insights into the conquest of land by plants.</title>
        <authorList>
            <person name="Rensing S."/>
            <person name="Lang D."/>
            <person name="Zimmer A."/>
            <person name="Terry A."/>
            <person name="Salamov A."/>
            <person name="Shapiro H."/>
            <person name="Nishiyama T."/>
            <person name="Perroud P.-F."/>
            <person name="Lindquist E."/>
            <person name="Kamisugi Y."/>
            <person name="Tanahashi T."/>
            <person name="Sakakibara K."/>
            <person name="Fujita T."/>
            <person name="Oishi K."/>
            <person name="Shin-I T."/>
            <person name="Kuroki Y."/>
            <person name="Toyoda A."/>
            <person name="Suzuki Y."/>
            <person name="Hashimoto A."/>
            <person name="Yamaguchi K."/>
            <person name="Sugano A."/>
            <person name="Kohara Y."/>
            <person name="Fujiyama A."/>
            <person name="Anterola A."/>
            <person name="Aoki S."/>
            <person name="Ashton N."/>
            <person name="Barbazuk W.B."/>
            <person name="Barker E."/>
            <person name="Bennetzen J."/>
            <person name="Bezanilla M."/>
            <person name="Blankenship R."/>
            <person name="Cho S.H."/>
            <person name="Dutcher S."/>
            <person name="Estelle M."/>
            <person name="Fawcett J.A."/>
            <person name="Gundlach H."/>
            <person name="Hanada K."/>
            <person name="Heyl A."/>
            <person name="Hicks K.A."/>
            <person name="Hugh J."/>
            <person name="Lohr M."/>
            <person name="Mayer K."/>
            <person name="Melkozernov A."/>
            <person name="Murata T."/>
            <person name="Nelson D."/>
            <person name="Pils B."/>
            <person name="Prigge M."/>
            <person name="Reiss B."/>
            <person name="Renner T."/>
            <person name="Rombauts S."/>
            <person name="Rushton P."/>
            <person name="Sanderfoot A."/>
            <person name="Schween G."/>
            <person name="Shiu S.-H."/>
            <person name="Stueber K."/>
            <person name="Theodoulou F.L."/>
            <person name="Tu H."/>
            <person name="Van de Peer Y."/>
            <person name="Verrier P.J."/>
            <person name="Waters E."/>
            <person name="Wood A."/>
            <person name="Yang L."/>
            <person name="Cove D."/>
            <person name="Cuming A."/>
            <person name="Hasebe M."/>
            <person name="Lucas S."/>
            <person name="Mishler D.B."/>
            <person name="Reski R."/>
            <person name="Grigoriev I."/>
            <person name="Quatrano R.S."/>
            <person name="Boore J.L."/>
        </authorList>
    </citation>
    <scope>NUCLEOTIDE SEQUENCE [LARGE SCALE GENOMIC DNA]</scope>
    <source>
        <strain evidence="2 3">cv. Gransden 2004</strain>
    </source>
</reference>
<evidence type="ECO:0000313" key="2">
    <source>
        <dbReference type="EnsemblPlants" id="PAC:32953787.CDS.1"/>
    </source>
</evidence>
<dbReference type="EMBL" id="ABEU02000005">
    <property type="status" value="NOT_ANNOTATED_CDS"/>
    <property type="molecule type" value="Genomic_DNA"/>
</dbReference>
<name>A0A7I3ZQX0_PHYPA</name>
<dbReference type="Proteomes" id="UP000006727">
    <property type="component" value="Chromosome 5"/>
</dbReference>
<proteinExistence type="predicted"/>
<evidence type="ECO:0000313" key="3">
    <source>
        <dbReference type="Proteomes" id="UP000006727"/>
    </source>
</evidence>